<gene>
    <name evidence="2" type="primary">ORF61796</name>
</gene>
<protein>
    <submittedName>
        <fullName evidence="2">Uncharacterized protein</fullName>
    </submittedName>
</protein>
<organism evidence="2">
    <name type="scientific">Arion vulgaris</name>
    <dbReference type="NCBI Taxonomy" id="1028688"/>
    <lineage>
        <taxon>Eukaryota</taxon>
        <taxon>Metazoa</taxon>
        <taxon>Spiralia</taxon>
        <taxon>Lophotrochozoa</taxon>
        <taxon>Mollusca</taxon>
        <taxon>Gastropoda</taxon>
        <taxon>Heterobranchia</taxon>
        <taxon>Euthyneura</taxon>
        <taxon>Panpulmonata</taxon>
        <taxon>Eupulmonata</taxon>
        <taxon>Stylommatophora</taxon>
        <taxon>Helicina</taxon>
        <taxon>Arionoidea</taxon>
        <taxon>Arionidae</taxon>
        <taxon>Arion</taxon>
    </lineage>
</organism>
<dbReference type="EMBL" id="HACG01020356">
    <property type="protein sequence ID" value="CEK67221.1"/>
    <property type="molecule type" value="Transcribed_RNA"/>
</dbReference>
<dbReference type="AlphaFoldDB" id="A0A0B6ZH63"/>
<name>A0A0B6ZH63_9EUPU</name>
<accession>A0A0B6ZH63</accession>
<feature type="region of interest" description="Disordered" evidence="1">
    <location>
        <begin position="22"/>
        <end position="55"/>
    </location>
</feature>
<reference evidence="2" key="1">
    <citation type="submission" date="2014-12" db="EMBL/GenBank/DDBJ databases">
        <title>Insight into the proteome of Arion vulgaris.</title>
        <authorList>
            <person name="Aradska J."/>
            <person name="Bulat T."/>
            <person name="Smidak R."/>
            <person name="Sarate P."/>
            <person name="Gangsoo J."/>
            <person name="Sialana F."/>
            <person name="Bilban M."/>
            <person name="Lubec G."/>
        </authorList>
    </citation>
    <scope>NUCLEOTIDE SEQUENCE</scope>
    <source>
        <tissue evidence="2">Skin</tissue>
    </source>
</reference>
<proteinExistence type="predicted"/>
<evidence type="ECO:0000313" key="2">
    <source>
        <dbReference type="EMBL" id="CEK67221.1"/>
    </source>
</evidence>
<sequence>MLCTVAHTTNDQRITKYTLKWEEQSSRQKEISQGNPEKNLTDKGERYQIPFHNGN</sequence>
<evidence type="ECO:0000256" key="1">
    <source>
        <dbReference type="SAM" id="MobiDB-lite"/>
    </source>
</evidence>